<name>E1ZCS9_CHLVA</name>
<organism evidence="2">
    <name type="scientific">Chlorella variabilis</name>
    <name type="common">Green alga</name>
    <dbReference type="NCBI Taxonomy" id="554065"/>
    <lineage>
        <taxon>Eukaryota</taxon>
        <taxon>Viridiplantae</taxon>
        <taxon>Chlorophyta</taxon>
        <taxon>core chlorophytes</taxon>
        <taxon>Trebouxiophyceae</taxon>
        <taxon>Chlorellales</taxon>
        <taxon>Chlorellaceae</taxon>
        <taxon>Chlorella clade</taxon>
        <taxon>Chlorella</taxon>
    </lineage>
</organism>
<proteinExistence type="predicted"/>
<accession>E1ZCS9</accession>
<dbReference type="RefSeq" id="XP_005848396.1">
    <property type="nucleotide sequence ID" value="XM_005848334.1"/>
</dbReference>
<sequence length="229" mass="23775">MCFGDLSWLPLQDAPTADPEAPLRLSLLRSIDALVSPEANRHPTKAAADAGSWHSVARLPTSTADSGSGVTSSGGGAVFFLADGQPCYSSGTPMLSRCTSGCSAAPPQHQWHAQAGHGPMPRLSSIKRSQSYSAFLPYGPRAAGMKRGASCHCLLLARQPTAPPSSPITATSPPSLIPSYRSLPPASSTCSLPDVEVFAVGLELVQAGMAPEDVRSLQSARSFLAAFCE</sequence>
<keyword evidence="2" id="KW-1185">Reference proteome</keyword>
<dbReference type="AlphaFoldDB" id="E1ZCS9"/>
<evidence type="ECO:0000313" key="1">
    <source>
        <dbReference type="EMBL" id="EFN56294.1"/>
    </source>
</evidence>
<dbReference type="Proteomes" id="UP000008141">
    <property type="component" value="Unassembled WGS sequence"/>
</dbReference>
<protein>
    <submittedName>
        <fullName evidence="1">Expressed protein</fullName>
    </submittedName>
</protein>
<gene>
    <name evidence="1" type="ORF">CHLNCDRAFT_57573</name>
</gene>
<dbReference type="GeneID" id="17355628"/>
<dbReference type="EMBL" id="GL433842">
    <property type="protein sequence ID" value="EFN56294.1"/>
    <property type="molecule type" value="Genomic_DNA"/>
</dbReference>
<evidence type="ECO:0000313" key="2">
    <source>
        <dbReference type="Proteomes" id="UP000008141"/>
    </source>
</evidence>
<dbReference type="KEGG" id="cvr:CHLNCDRAFT_57573"/>
<dbReference type="InParanoid" id="E1ZCS9"/>
<reference evidence="1 2" key="1">
    <citation type="journal article" date="2010" name="Plant Cell">
        <title>The Chlorella variabilis NC64A genome reveals adaptation to photosymbiosis, coevolution with viruses, and cryptic sex.</title>
        <authorList>
            <person name="Blanc G."/>
            <person name="Duncan G."/>
            <person name="Agarkova I."/>
            <person name="Borodovsky M."/>
            <person name="Gurnon J."/>
            <person name="Kuo A."/>
            <person name="Lindquist E."/>
            <person name="Lucas S."/>
            <person name="Pangilinan J."/>
            <person name="Polle J."/>
            <person name="Salamov A."/>
            <person name="Terry A."/>
            <person name="Yamada T."/>
            <person name="Dunigan D.D."/>
            <person name="Grigoriev I.V."/>
            <person name="Claverie J.M."/>
            <person name="Van Etten J.L."/>
        </authorList>
    </citation>
    <scope>NUCLEOTIDE SEQUENCE [LARGE SCALE GENOMIC DNA]</scope>
    <source>
        <strain evidence="1 2">NC64A</strain>
    </source>
</reference>
<dbReference type="OrthoDB" id="10663183at2759"/>